<dbReference type="AlphaFoldDB" id="A0AA37MV16"/>
<protein>
    <submittedName>
        <fullName evidence="1">Uncharacterized protein</fullName>
    </submittedName>
</protein>
<gene>
    <name evidence="1" type="ORF">CBA19CS42_35655</name>
</gene>
<comment type="caution">
    <text evidence="1">The sequence shown here is derived from an EMBL/GenBank/DDBJ whole genome shotgun (WGS) entry which is preliminary data.</text>
</comment>
<dbReference type="Proteomes" id="UP001055111">
    <property type="component" value="Unassembled WGS sequence"/>
</dbReference>
<dbReference type="RefSeq" id="WP_238217542.1">
    <property type="nucleotide sequence ID" value="NZ_BPUS01000029.1"/>
</dbReference>
<organism evidence="1 2">
    <name type="scientific">Caballeronia novacaledonica</name>
    <dbReference type="NCBI Taxonomy" id="1544861"/>
    <lineage>
        <taxon>Bacteria</taxon>
        <taxon>Pseudomonadati</taxon>
        <taxon>Pseudomonadota</taxon>
        <taxon>Betaproteobacteria</taxon>
        <taxon>Burkholderiales</taxon>
        <taxon>Burkholderiaceae</taxon>
        <taxon>Caballeronia</taxon>
    </lineage>
</organism>
<proteinExistence type="predicted"/>
<dbReference type="EMBL" id="BPUS01000029">
    <property type="protein sequence ID" value="GJH29969.1"/>
    <property type="molecule type" value="Genomic_DNA"/>
</dbReference>
<evidence type="ECO:0000313" key="1">
    <source>
        <dbReference type="EMBL" id="GJH29969.1"/>
    </source>
</evidence>
<reference evidence="1" key="1">
    <citation type="submission" date="2022-09" db="EMBL/GenBank/DDBJ databases">
        <title>Isolation and characterization of 3-chlorobenzoate degrading bacteria from soils in Shizuoka.</title>
        <authorList>
            <person name="Ifat A."/>
            <person name="Ogawa N."/>
            <person name="Kimbara K."/>
            <person name="Moriuchi R."/>
            <person name="Dohra H."/>
            <person name="Shintani M."/>
        </authorList>
    </citation>
    <scope>NUCLEOTIDE SEQUENCE</scope>
    <source>
        <strain evidence="1">19CS4-2</strain>
    </source>
</reference>
<accession>A0AA37MV16</accession>
<evidence type="ECO:0000313" key="2">
    <source>
        <dbReference type="Proteomes" id="UP001055111"/>
    </source>
</evidence>
<sequence>MAASSTRRNRLACIVFIDLLSATTMQQLDIFANSRDVALRNDVVEQLQLRDAAAARTALTVLAGEYPSDSALPSMTVLVQQLENASTLAVTDHAELAVICRHFENEVAHAARQVLPKRYAQLWMTQCWRELAQRAAALRYRAGDPDSHAAPLWLRASDWAAASDAIESIESWWRIPSPLAWMTEARYRSAGVDAAWPQIAELAWLGPARFTALIVTLQDASLNVLRRRFDADFRGTGEIEDYAWFPAWLLIIKPAVAGRLAEARVHRDLPASRATALLGEILRREREGEQHELIALRQEIRRLHSGLFDIYMATRNVQHR</sequence>
<name>A0AA37MV16_9BURK</name>